<dbReference type="EMBL" id="CAMGYJ010000010">
    <property type="protein sequence ID" value="CAI0556243.1"/>
    <property type="molecule type" value="Genomic_DNA"/>
</dbReference>
<gene>
    <name evidence="1" type="ORF">LITE_LOCUS47895</name>
</gene>
<dbReference type="Proteomes" id="UP001154282">
    <property type="component" value="Unassembled WGS sequence"/>
</dbReference>
<dbReference type="AlphaFoldDB" id="A0AAV0RIH2"/>
<evidence type="ECO:0000313" key="2">
    <source>
        <dbReference type="Proteomes" id="UP001154282"/>
    </source>
</evidence>
<keyword evidence="2" id="KW-1185">Reference proteome</keyword>
<reference evidence="1" key="1">
    <citation type="submission" date="2022-08" db="EMBL/GenBank/DDBJ databases">
        <authorList>
            <person name="Gutierrez-Valencia J."/>
        </authorList>
    </citation>
    <scope>NUCLEOTIDE SEQUENCE</scope>
</reference>
<sequence length="159" mass="18761">CVRAFASDRRIRGWETQRWWAIGGLEGFIERRCTAQWLCKWLRARSEYLRCGAFKRWESCRFQRLREKGGMGEERFVHRLSQEQKDPSSASELIHPSTVNLLWDLSVLEWIWSYLEEGGRIRRTPRTTEDWLEQEGSELCVVHGGKLNNGFKRSLQAAT</sequence>
<proteinExistence type="predicted"/>
<evidence type="ECO:0000313" key="1">
    <source>
        <dbReference type="EMBL" id="CAI0556243.1"/>
    </source>
</evidence>
<organism evidence="1 2">
    <name type="scientific">Linum tenue</name>
    <dbReference type="NCBI Taxonomy" id="586396"/>
    <lineage>
        <taxon>Eukaryota</taxon>
        <taxon>Viridiplantae</taxon>
        <taxon>Streptophyta</taxon>
        <taxon>Embryophyta</taxon>
        <taxon>Tracheophyta</taxon>
        <taxon>Spermatophyta</taxon>
        <taxon>Magnoliopsida</taxon>
        <taxon>eudicotyledons</taxon>
        <taxon>Gunneridae</taxon>
        <taxon>Pentapetalae</taxon>
        <taxon>rosids</taxon>
        <taxon>fabids</taxon>
        <taxon>Malpighiales</taxon>
        <taxon>Linaceae</taxon>
        <taxon>Linum</taxon>
    </lineage>
</organism>
<feature type="non-terminal residue" evidence="1">
    <location>
        <position position="1"/>
    </location>
</feature>
<protein>
    <submittedName>
        <fullName evidence="1">Uncharacterized protein</fullName>
    </submittedName>
</protein>
<accession>A0AAV0RIH2</accession>
<comment type="caution">
    <text evidence="1">The sequence shown here is derived from an EMBL/GenBank/DDBJ whole genome shotgun (WGS) entry which is preliminary data.</text>
</comment>
<name>A0AAV0RIH2_9ROSI</name>